<evidence type="ECO:0000313" key="3">
    <source>
        <dbReference type="Proteomes" id="UP000822688"/>
    </source>
</evidence>
<dbReference type="AlphaFoldDB" id="A0A8T0J9H9"/>
<evidence type="ECO:0008006" key="4">
    <source>
        <dbReference type="Google" id="ProtNLM"/>
    </source>
</evidence>
<accession>A0A8T0J9H9</accession>
<evidence type="ECO:0000313" key="2">
    <source>
        <dbReference type="EMBL" id="KAG0592387.1"/>
    </source>
</evidence>
<reference evidence="2" key="1">
    <citation type="submission" date="2020-06" db="EMBL/GenBank/DDBJ databases">
        <title>WGS assembly of Ceratodon purpureus strain R40.</title>
        <authorList>
            <person name="Carey S.B."/>
            <person name="Jenkins J."/>
            <person name="Shu S."/>
            <person name="Lovell J.T."/>
            <person name="Sreedasyam A."/>
            <person name="Maumus F."/>
            <person name="Tiley G.P."/>
            <person name="Fernandez-Pozo N."/>
            <person name="Barry K."/>
            <person name="Chen C."/>
            <person name="Wang M."/>
            <person name="Lipzen A."/>
            <person name="Daum C."/>
            <person name="Saski C.A."/>
            <person name="Payton A.C."/>
            <person name="Mcbreen J.C."/>
            <person name="Conrad R.E."/>
            <person name="Kollar L.M."/>
            <person name="Olsson S."/>
            <person name="Huttunen S."/>
            <person name="Landis J.B."/>
            <person name="Wickett N.J."/>
            <person name="Johnson M.G."/>
            <person name="Rensing S.A."/>
            <person name="Grimwood J."/>
            <person name="Schmutz J."/>
            <person name="Mcdaniel S.F."/>
        </authorList>
    </citation>
    <scope>NUCLEOTIDE SEQUENCE</scope>
    <source>
        <strain evidence="2">R40</strain>
    </source>
</reference>
<feature type="signal peptide" evidence="1">
    <location>
        <begin position="1"/>
        <end position="22"/>
    </location>
</feature>
<dbReference type="EMBL" id="CM026421">
    <property type="protein sequence ID" value="KAG0592387.1"/>
    <property type="molecule type" value="Genomic_DNA"/>
</dbReference>
<name>A0A8T0J9H9_CERPU</name>
<organism evidence="2 3">
    <name type="scientific">Ceratodon purpureus</name>
    <name type="common">Fire moss</name>
    <name type="synonym">Dicranum purpureum</name>
    <dbReference type="NCBI Taxonomy" id="3225"/>
    <lineage>
        <taxon>Eukaryota</taxon>
        <taxon>Viridiplantae</taxon>
        <taxon>Streptophyta</taxon>
        <taxon>Embryophyta</taxon>
        <taxon>Bryophyta</taxon>
        <taxon>Bryophytina</taxon>
        <taxon>Bryopsida</taxon>
        <taxon>Dicranidae</taxon>
        <taxon>Pseudoditrichales</taxon>
        <taxon>Ditrichaceae</taxon>
        <taxon>Ceratodon</taxon>
    </lineage>
</organism>
<gene>
    <name evidence="2" type="ORF">KC19_1G247900</name>
</gene>
<dbReference type="Proteomes" id="UP000822688">
    <property type="component" value="Chromosome 1"/>
</dbReference>
<keyword evidence="3" id="KW-1185">Reference proteome</keyword>
<comment type="caution">
    <text evidence="2">The sequence shown here is derived from an EMBL/GenBank/DDBJ whole genome shotgun (WGS) entry which is preliminary data.</text>
</comment>
<proteinExistence type="predicted"/>
<sequence>MFTLIICSLCLLKFCQVTVGPASPPRMHLFTNFLFLIEIACSADCDSCVSCSWTWTFKALAGFLRSTDRCSDFRNEPVPGAE</sequence>
<keyword evidence="1" id="KW-0732">Signal</keyword>
<evidence type="ECO:0000256" key="1">
    <source>
        <dbReference type="SAM" id="SignalP"/>
    </source>
</evidence>
<protein>
    <recommendedName>
        <fullName evidence="4">Secreted protein</fullName>
    </recommendedName>
</protein>
<feature type="chain" id="PRO_5035937930" description="Secreted protein" evidence="1">
    <location>
        <begin position="23"/>
        <end position="82"/>
    </location>
</feature>